<dbReference type="InterPro" id="IPR036881">
    <property type="entry name" value="Glyco_hydro_3_C_sf"/>
</dbReference>
<evidence type="ECO:0000256" key="11">
    <source>
        <dbReference type="ARBA" id="ARBA00023295"/>
    </source>
</evidence>
<dbReference type="Gene3D" id="3.20.20.300">
    <property type="entry name" value="Glycoside hydrolase, family 3, N-terminal domain"/>
    <property type="match status" value="1"/>
</dbReference>
<dbReference type="InterPro" id="IPR038081">
    <property type="entry name" value="CalX-like_sf"/>
</dbReference>
<dbReference type="Gene3D" id="2.60.40.2030">
    <property type="match status" value="3"/>
</dbReference>
<dbReference type="FunFam" id="3.20.20.300:FF:000002">
    <property type="entry name" value="Probable beta-glucosidase"/>
    <property type="match status" value="1"/>
</dbReference>
<dbReference type="AlphaFoldDB" id="Q0WZC4"/>
<comment type="pathway">
    <text evidence="2">Glycan metabolism; cellulose degradation.</text>
</comment>
<dbReference type="Pfam" id="PF01915">
    <property type="entry name" value="Glyco_hydro_3_C"/>
    <property type="match status" value="1"/>
</dbReference>
<dbReference type="PANTHER" id="PTHR42715:SF2">
    <property type="entry name" value="BETA-GLUCOSIDASE F-RELATED"/>
    <property type="match status" value="1"/>
</dbReference>
<evidence type="ECO:0000256" key="12">
    <source>
        <dbReference type="ARBA" id="ARBA00023326"/>
    </source>
</evidence>
<feature type="signal peptide" evidence="13">
    <location>
        <begin position="1"/>
        <end position="18"/>
    </location>
</feature>
<keyword evidence="10" id="KW-0119">Carbohydrate metabolism</keyword>
<evidence type="ECO:0000256" key="2">
    <source>
        <dbReference type="ARBA" id="ARBA00004987"/>
    </source>
</evidence>
<proteinExistence type="evidence at transcript level"/>
<evidence type="ECO:0000256" key="13">
    <source>
        <dbReference type="SAM" id="SignalP"/>
    </source>
</evidence>
<feature type="domain" description="Calx-beta" evidence="14">
    <location>
        <begin position="743"/>
        <end position="836"/>
    </location>
</feature>
<dbReference type="Pfam" id="PF14310">
    <property type="entry name" value="Fn3-like"/>
    <property type="match status" value="1"/>
</dbReference>
<dbReference type="PANTHER" id="PTHR42715">
    <property type="entry name" value="BETA-GLUCOSIDASE"/>
    <property type="match status" value="1"/>
</dbReference>
<dbReference type="SUPFAM" id="SSF141072">
    <property type="entry name" value="CalX-like"/>
    <property type="match status" value="3"/>
</dbReference>
<dbReference type="InterPro" id="IPR017853">
    <property type="entry name" value="GH"/>
</dbReference>
<evidence type="ECO:0000256" key="7">
    <source>
        <dbReference type="ARBA" id="ARBA00022801"/>
    </source>
</evidence>
<dbReference type="SMART" id="SM01217">
    <property type="entry name" value="Fn3_like"/>
    <property type="match status" value="1"/>
</dbReference>
<keyword evidence="8" id="KW-0106">Calcium</keyword>
<evidence type="ECO:0000256" key="10">
    <source>
        <dbReference type="ARBA" id="ARBA00023277"/>
    </source>
</evidence>
<dbReference type="SUPFAM" id="SSF52279">
    <property type="entry name" value="Beta-D-glucan exohydrolase, C-terminal domain"/>
    <property type="match status" value="1"/>
</dbReference>
<dbReference type="InterPro" id="IPR002772">
    <property type="entry name" value="Glyco_hydro_3_C"/>
</dbReference>
<keyword evidence="7 16" id="KW-0378">Hydrolase</keyword>
<organism evidence="16">
    <name type="scientific">Physarum polycephalum</name>
    <name type="common">Many-headed slime mold</name>
    <name type="synonym">Badhamia polycephala</name>
    <dbReference type="NCBI Taxonomy" id="5791"/>
    <lineage>
        <taxon>Eukaryota</taxon>
        <taxon>Amoebozoa</taxon>
        <taxon>Evosea</taxon>
        <taxon>Eumycetozoa</taxon>
        <taxon>Myxogastria</taxon>
        <taxon>Myxogastromycetidae</taxon>
        <taxon>Physariida</taxon>
        <taxon>Physaraceae</taxon>
        <taxon>Physarum</taxon>
    </lineage>
</organism>
<evidence type="ECO:0000256" key="8">
    <source>
        <dbReference type="ARBA" id="ARBA00022837"/>
    </source>
</evidence>
<dbReference type="InterPro" id="IPR013783">
    <property type="entry name" value="Ig-like_fold"/>
</dbReference>
<dbReference type="GO" id="GO:0007154">
    <property type="term" value="P:cell communication"/>
    <property type="evidence" value="ECO:0007669"/>
    <property type="project" value="InterPro"/>
</dbReference>
<feature type="domain" description="Calx-beta" evidence="14">
    <location>
        <begin position="849"/>
        <end position="946"/>
    </location>
</feature>
<keyword evidence="12" id="KW-0624">Polysaccharide degradation</keyword>
<evidence type="ECO:0000256" key="4">
    <source>
        <dbReference type="ARBA" id="ARBA00012744"/>
    </source>
</evidence>
<keyword evidence="5 13" id="KW-0732">Signal</keyword>
<dbReference type="InterPro" id="IPR036962">
    <property type="entry name" value="Glyco_hydro_3_N_sf"/>
</dbReference>
<feature type="domain" description="Fibronectin type III-like" evidence="15">
    <location>
        <begin position="667"/>
        <end position="736"/>
    </location>
</feature>
<evidence type="ECO:0000256" key="9">
    <source>
        <dbReference type="ARBA" id="ARBA00023001"/>
    </source>
</evidence>
<dbReference type="EC" id="3.2.1.21" evidence="4"/>
<dbReference type="Gene3D" id="2.60.40.10">
    <property type="entry name" value="Immunoglobulins"/>
    <property type="match status" value="1"/>
</dbReference>
<evidence type="ECO:0000259" key="14">
    <source>
        <dbReference type="SMART" id="SM00237"/>
    </source>
</evidence>
<evidence type="ECO:0000259" key="15">
    <source>
        <dbReference type="SMART" id="SM01217"/>
    </source>
</evidence>
<dbReference type="GO" id="GO:0008422">
    <property type="term" value="F:beta-glucosidase activity"/>
    <property type="evidence" value="ECO:0007669"/>
    <property type="project" value="UniProtKB-EC"/>
</dbReference>
<evidence type="ECO:0000256" key="6">
    <source>
        <dbReference type="ARBA" id="ARBA00022737"/>
    </source>
</evidence>
<dbReference type="InterPro" id="IPR026891">
    <property type="entry name" value="Fn3-like"/>
</dbReference>
<dbReference type="Pfam" id="PF03160">
    <property type="entry name" value="Calx-beta"/>
    <property type="match status" value="3"/>
</dbReference>
<dbReference type="SUPFAM" id="SSF51445">
    <property type="entry name" value="(Trans)glycosidases"/>
    <property type="match status" value="1"/>
</dbReference>
<dbReference type="InterPro" id="IPR001764">
    <property type="entry name" value="Glyco_hydro_3_N"/>
</dbReference>
<dbReference type="SMART" id="SM00237">
    <property type="entry name" value="Calx_beta"/>
    <property type="match status" value="2"/>
</dbReference>
<gene>
    <name evidence="16" type="primary">BglM3</name>
</gene>
<comment type="catalytic activity">
    <reaction evidence="1">
        <text>Hydrolysis of terminal, non-reducing beta-D-glucosyl residues with release of beta-D-glucose.</text>
        <dbReference type="EC" id="3.2.1.21"/>
    </reaction>
</comment>
<keyword evidence="9" id="KW-0136">Cellulose degradation</keyword>
<comment type="similarity">
    <text evidence="3">Belongs to the glycosyl hydrolase 3 family.</text>
</comment>
<reference evidence="16" key="1">
    <citation type="journal article" date="2006" name="Int. J. Biochem. Cell Biol.">
        <title>A cDNA cloned from Physarum polycephalum encodes new type of family 3 beta-glucosidase that is a fusion protein containing a calx-beta motif.</title>
        <authorList>
            <person name="Maekawa A."/>
            <person name="Hayase M."/>
            <person name="Yubisui T."/>
            <person name="Minami Y."/>
        </authorList>
    </citation>
    <scope>NUCLEOTIDE SEQUENCE</scope>
</reference>
<dbReference type="FunFam" id="3.40.50.1700:FF:000003">
    <property type="entry name" value="Probable beta-glucosidase"/>
    <property type="match status" value="1"/>
</dbReference>
<dbReference type="EMBL" id="AB232984">
    <property type="protein sequence ID" value="BAF02537.1"/>
    <property type="molecule type" value="mRNA"/>
</dbReference>
<sequence>MRLFSLVVFVVLVSLCNAAGVPPTQAQWDAAIQKAKDYLTTNAFTNSEKAALATGVGWEGGQCVGNIPSIPRVNFSGFCLEDSPTGVRFALNVTAFPAAVNVAATWNRSLIYERYAAFGSEFKTKGAHIALAPMMNMGRVAAGGRNWEGFGADPYLTGECAYLAVIGIQDQGVVATSKHYLLNEQEHYRTTSSSNADVRTMHEVYLWPFRQAVKAGTGSVMCSYNLVNGFYACENEYILTEVLKKEFGFQGYIMSDWAATMSGLPSILAGLDMTMPGDVTFNSGTTYFGEHLVDDVANGTVTQARLDDMAIRILTPYFLLNQDQGYPTVDFDFRDYTKLNQRNAQADHATVVRKIGAESNILLKNINNTLPFSSTPTPGGANYTFAVIGSDAGPSPGNYGPTACADHGCDEGTLAQGWGSGTVWFPYLIDPNAAIVNKSTANGQTVISSLNDTIEAAQQAAAQADIAIVFANADSGEDYITVEGNEGDRNNLNLFHNGNALIEAVASVNNRTVVVLHVVGPVVMPWADHPNVTAIILAGLPGQESGNSLVDTLWGAVNPSAKLIYTIAKLESDYGASVLYSSPLPYPPINYTEALLIDYRWFDQKNIAPQYEFGFGLSYTTFSYANLQFTTATPTVTGCATHQALEDDVLYSATIDISNTGSVAGAEVAQLYLGFPEGAGEPPKVLRGFDKVWTEVGGKATASFSLTRIDISIWDPVTAGWVVPAGTFQVMVGASSRDIRLTTNFTVTAVPTVTLAVDKTVAEGATLTATLTLSAASTSTVSVPLLATDGTATSSQYSLSSTCATFAPGALTTTVTITTVDDNVYRGDTNFQLSLQLPTNANLASGTPSSIVIQDNDLPQLSVAAASQTISVSEAAGTVNITLQLSKQSAFSTYVNWTTTGHPNINDIVFSSSLVIPPLVSSVDVPVTVVQDTIYEGNETFILTLSSSSNSSIDASANAVSLTVIDDDPVPYVYLVSNNSFFTASAPTVSFDVFVSNPEEGDIGVALQVNYINASEAVVTFTNGFPNVVIPSATNAVTINVSTVFDSIYEGNQVFSISIANITAGIATIGSTNGRSVTFVIEENILIPSVYFPQSSYFALSANVTENVAVSLTNAANKEIIVPYTFSAIYPDGPVAQSGFVTFAALATSAQIPIYINSSWTSPATVLLDTPIAGPVQLGSVSRFTIYNNFTVVPTSPPTAPPKGTTSGMSS</sequence>
<dbReference type="Gene3D" id="3.40.50.1700">
    <property type="entry name" value="Glycoside hydrolase family 3 C-terminal domain"/>
    <property type="match status" value="1"/>
</dbReference>
<dbReference type="GO" id="GO:0030245">
    <property type="term" value="P:cellulose catabolic process"/>
    <property type="evidence" value="ECO:0007669"/>
    <property type="project" value="UniProtKB-KW"/>
</dbReference>
<dbReference type="InterPro" id="IPR050288">
    <property type="entry name" value="Cellulose_deg_GH3"/>
</dbReference>
<accession>Q0WZC4</accession>
<keyword evidence="11 16" id="KW-0326">Glycosidase</keyword>
<dbReference type="InterPro" id="IPR003644">
    <property type="entry name" value="Calx_beta"/>
</dbReference>
<protein>
    <recommendedName>
        <fullName evidence="4">beta-glucosidase</fullName>
        <ecNumber evidence="4">3.2.1.21</ecNumber>
    </recommendedName>
</protein>
<name>Q0WZC4_PHYPO</name>
<evidence type="ECO:0000256" key="1">
    <source>
        <dbReference type="ARBA" id="ARBA00000448"/>
    </source>
</evidence>
<keyword evidence="6" id="KW-0677">Repeat</keyword>
<evidence type="ECO:0000256" key="5">
    <source>
        <dbReference type="ARBA" id="ARBA00022729"/>
    </source>
</evidence>
<dbReference type="Pfam" id="PF00933">
    <property type="entry name" value="Glyco_hydro_3"/>
    <property type="match status" value="1"/>
</dbReference>
<feature type="chain" id="PRO_5004179208" description="beta-glucosidase" evidence="13">
    <location>
        <begin position="19"/>
        <end position="1211"/>
    </location>
</feature>
<evidence type="ECO:0000256" key="3">
    <source>
        <dbReference type="ARBA" id="ARBA00005336"/>
    </source>
</evidence>
<dbReference type="PRINTS" id="PR00133">
    <property type="entry name" value="GLHYDRLASE3"/>
</dbReference>
<dbReference type="GO" id="GO:0016020">
    <property type="term" value="C:membrane"/>
    <property type="evidence" value="ECO:0007669"/>
    <property type="project" value="InterPro"/>
</dbReference>
<evidence type="ECO:0000313" key="16">
    <source>
        <dbReference type="EMBL" id="BAF02537.1"/>
    </source>
</evidence>